<dbReference type="GO" id="GO:0110155">
    <property type="term" value="P:NAD-cap decapping"/>
    <property type="evidence" value="ECO:0007669"/>
    <property type="project" value="TreeGrafter"/>
</dbReference>
<comment type="catalytic activity">
    <reaction evidence="4">
        <text>a 5'-end triphospho-ribonucleoside in mRNA + H2O = a 5'-end phospho-ribonucleoside in mRNA + diphosphate + H(+)</text>
        <dbReference type="Rhea" id="RHEA:78683"/>
        <dbReference type="Rhea" id="RHEA-COMP:15692"/>
        <dbReference type="Rhea" id="RHEA-COMP:17164"/>
        <dbReference type="ChEBI" id="CHEBI:15377"/>
        <dbReference type="ChEBI" id="CHEBI:15378"/>
        <dbReference type="ChEBI" id="CHEBI:33019"/>
        <dbReference type="ChEBI" id="CHEBI:138282"/>
        <dbReference type="ChEBI" id="CHEBI:167618"/>
    </reaction>
    <physiologicalReaction direction="left-to-right" evidence="4">
        <dbReference type="Rhea" id="RHEA:78684"/>
    </physiologicalReaction>
</comment>
<evidence type="ECO:0000256" key="7">
    <source>
        <dbReference type="SAM" id="MobiDB-lite"/>
    </source>
</evidence>
<dbReference type="GO" id="GO:0000956">
    <property type="term" value="P:nuclear-transcribed mRNA catabolic process"/>
    <property type="evidence" value="ECO:0007669"/>
    <property type="project" value="TreeGrafter"/>
</dbReference>
<sequence>MDDSALMYYYPPDLSKEHSLSYNYEKYIPRDPMIDERIDALLDALVDIKTKETAKREQRQQHSQHASSASQAPPPVSITTADFISYRGVLTKLLCTPYTRNEPWEIRATLFKGSIYLNEYVPPEKRAKNLGETDRHKLMSYWGYRFETLCTLSKPSSELVLQQQHHAPQRVAKRRISASEDPTPDEQEQGQEEEEEKEKLQGQGHGHGQGQSDHPSGSDGAEKKKKEDDEEEEEEEEESVRQGWKKLKLDSAAPSPSSSSVNSEDRLDTGHHATLLTADDDDNGRKAKLKEAEAMMKMQDPELVDRLEGVVNTNVQYCTVARTRLGEHSIILGAEVDCTLQRKRPAPANPLDDYVELKTSRVIGSEREQTSYEKFKLLKFWAQSYLAGVPTIVVGFRDDNGIVRELQTLKTAEIPQIVRGRRGFWDKRVCINFLDGILKFIRTHVVEDDPMVSYALRWDQPFQGVTIERLARGESFLTDRFLDQWTRLSSRD</sequence>
<dbReference type="GO" id="GO:0003723">
    <property type="term" value="F:RNA binding"/>
    <property type="evidence" value="ECO:0007669"/>
    <property type="project" value="UniProtKB-KW"/>
</dbReference>
<evidence type="ECO:0000256" key="6">
    <source>
        <dbReference type="RuleBase" id="RU367113"/>
    </source>
</evidence>
<feature type="compositionally biased region" description="Low complexity" evidence="7">
    <location>
        <begin position="210"/>
        <end position="219"/>
    </location>
</feature>
<comment type="catalytic activity">
    <reaction evidence="3">
        <text>a 5'-end (N(7)-methyl 5'-triphosphoguanosine)-ribonucleoside-ribonucleotide in mRNA + H2O = a (N(7)-methyl 5'-triphosphoguanosine)-nucleoside + a 5'-end phospho-ribonucleoside in mRNA + H(+)</text>
        <dbReference type="Rhea" id="RHEA:66928"/>
        <dbReference type="Rhea" id="RHEA-COMP:15692"/>
        <dbReference type="Rhea" id="RHEA-COMP:17313"/>
        <dbReference type="ChEBI" id="CHEBI:15377"/>
        <dbReference type="ChEBI" id="CHEBI:15378"/>
        <dbReference type="ChEBI" id="CHEBI:138282"/>
        <dbReference type="ChEBI" id="CHEBI:172876"/>
        <dbReference type="ChEBI" id="CHEBI:172877"/>
    </reaction>
    <physiologicalReaction direction="left-to-right" evidence="3">
        <dbReference type="Rhea" id="RHEA:66929"/>
    </physiologicalReaction>
</comment>
<dbReference type="PANTHER" id="PTHR12395:SF9">
    <property type="entry name" value="DECAPPING AND EXORIBONUCLEASE PROTEIN"/>
    <property type="match status" value="1"/>
</dbReference>
<dbReference type="EC" id="3.6.1.-" evidence="6"/>
<keyword evidence="6" id="KW-0378">Hydrolase</keyword>
<feature type="compositionally biased region" description="Basic residues" evidence="7">
    <location>
        <begin position="167"/>
        <end position="176"/>
    </location>
</feature>
<dbReference type="OrthoDB" id="5853397at2759"/>
<feature type="compositionally biased region" description="Acidic residues" evidence="7">
    <location>
        <begin position="228"/>
        <end position="238"/>
    </location>
</feature>
<dbReference type="InterPro" id="IPR039039">
    <property type="entry name" value="RAI1-like_fam"/>
</dbReference>
<dbReference type="GO" id="GO:0005829">
    <property type="term" value="C:cytosol"/>
    <property type="evidence" value="ECO:0007669"/>
    <property type="project" value="TreeGrafter"/>
</dbReference>
<keyword evidence="6" id="KW-0694">RNA-binding</keyword>
<evidence type="ECO:0000256" key="5">
    <source>
        <dbReference type="ARBA" id="ARBA00048124"/>
    </source>
</evidence>
<gene>
    <name evidence="9" type="ORF">DFQ27_009228</name>
</gene>
<dbReference type="Pfam" id="PF08652">
    <property type="entry name" value="RAI1"/>
    <property type="match status" value="2"/>
</dbReference>
<feature type="compositionally biased region" description="Low complexity" evidence="7">
    <location>
        <begin position="251"/>
        <end position="260"/>
    </location>
</feature>
<dbReference type="GO" id="GO:0046872">
    <property type="term" value="F:metal ion binding"/>
    <property type="evidence" value="ECO:0007669"/>
    <property type="project" value="UniProtKB-KW"/>
</dbReference>
<dbReference type="Proteomes" id="UP000807716">
    <property type="component" value="Unassembled WGS sequence"/>
</dbReference>
<organism evidence="9 10">
    <name type="scientific">Actinomortierella ambigua</name>
    <dbReference type="NCBI Taxonomy" id="1343610"/>
    <lineage>
        <taxon>Eukaryota</taxon>
        <taxon>Fungi</taxon>
        <taxon>Fungi incertae sedis</taxon>
        <taxon>Mucoromycota</taxon>
        <taxon>Mortierellomycotina</taxon>
        <taxon>Mortierellomycetes</taxon>
        <taxon>Mortierellales</taxon>
        <taxon>Mortierellaceae</taxon>
        <taxon>Actinomortierella</taxon>
    </lineage>
</organism>
<keyword evidence="6" id="KW-0540">Nuclease</keyword>
<evidence type="ECO:0000256" key="1">
    <source>
        <dbReference type="ARBA" id="ARBA00001968"/>
    </source>
</evidence>
<comment type="cofactor">
    <cofactor evidence="1 6">
        <name>a divalent metal cation</name>
        <dbReference type="ChEBI" id="CHEBI:60240"/>
    </cofactor>
</comment>
<evidence type="ECO:0000256" key="3">
    <source>
        <dbReference type="ARBA" id="ARBA00044676"/>
    </source>
</evidence>
<dbReference type="GO" id="GO:0004518">
    <property type="term" value="F:nuclease activity"/>
    <property type="evidence" value="ECO:0007669"/>
    <property type="project" value="UniProtKB-KW"/>
</dbReference>
<dbReference type="EMBL" id="JAAAJB010000825">
    <property type="protein sequence ID" value="KAG0250733.1"/>
    <property type="molecule type" value="Genomic_DNA"/>
</dbReference>
<evidence type="ECO:0000256" key="4">
    <source>
        <dbReference type="ARBA" id="ARBA00044692"/>
    </source>
</evidence>
<keyword evidence="6" id="KW-0547">Nucleotide-binding</keyword>
<evidence type="ECO:0000259" key="8">
    <source>
        <dbReference type="Pfam" id="PF08652"/>
    </source>
</evidence>
<feature type="region of interest" description="Disordered" evidence="7">
    <location>
        <begin position="52"/>
        <end position="75"/>
    </location>
</feature>
<evidence type="ECO:0000313" key="9">
    <source>
        <dbReference type="EMBL" id="KAG0250733.1"/>
    </source>
</evidence>
<comment type="catalytic activity">
    <reaction evidence="5">
        <text>a 5'-end NAD(+)-phospho-ribonucleoside in mRNA + H2O = a 5'-end phospho-ribonucleoside in mRNA + NAD(+) + H(+)</text>
        <dbReference type="Rhea" id="RHEA:60880"/>
        <dbReference type="Rhea" id="RHEA-COMP:15692"/>
        <dbReference type="Rhea" id="RHEA-COMP:15698"/>
        <dbReference type="ChEBI" id="CHEBI:15377"/>
        <dbReference type="ChEBI" id="CHEBI:15378"/>
        <dbReference type="ChEBI" id="CHEBI:57540"/>
        <dbReference type="ChEBI" id="CHEBI:138282"/>
        <dbReference type="ChEBI" id="CHEBI:144029"/>
    </reaction>
    <physiologicalReaction direction="left-to-right" evidence="5">
        <dbReference type="Rhea" id="RHEA:60881"/>
    </physiologicalReaction>
</comment>
<name>A0A9P6TXX1_9FUNG</name>
<feature type="region of interest" description="Disordered" evidence="7">
    <location>
        <begin position="161"/>
        <end position="267"/>
    </location>
</feature>
<protein>
    <recommendedName>
        <fullName evidence="6">Decapping nuclease</fullName>
        <ecNumber evidence="6">3.6.1.-</ecNumber>
    </recommendedName>
</protein>
<dbReference type="GO" id="GO:0000166">
    <property type="term" value="F:nucleotide binding"/>
    <property type="evidence" value="ECO:0007669"/>
    <property type="project" value="UniProtKB-KW"/>
</dbReference>
<evidence type="ECO:0000256" key="2">
    <source>
        <dbReference type="ARBA" id="ARBA00006562"/>
    </source>
</evidence>
<dbReference type="AlphaFoldDB" id="A0A9P6TXX1"/>
<keyword evidence="6" id="KW-0479">Metal-binding</keyword>
<reference evidence="9" key="1">
    <citation type="journal article" date="2020" name="Fungal Divers.">
        <title>Resolving the Mortierellaceae phylogeny through synthesis of multi-gene phylogenetics and phylogenomics.</title>
        <authorList>
            <person name="Vandepol N."/>
            <person name="Liber J."/>
            <person name="Desiro A."/>
            <person name="Na H."/>
            <person name="Kennedy M."/>
            <person name="Barry K."/>
            <person name="Grigoriev I.V."/>
            <person name="Miller A.N."/>
            <person name="O'Donnell K."/>
            <person name="Stajich J.E."/>
            <person name="Bonito G."/>
        </authorList>
    </citation>
    <scope>NUCLEOTIDE SEQUENCE</scope>
    <source>
        <strain evidence="9">BC1065</strain>
    </source>
</reference>
<feature type="domain" description="RAI1-like" evidence="8">
    <location>
        <begin position="2"/>
        <end position="164"/>
    </location>
</feature>
<dbReference type="GO" id="GO:0034353">
    <property type="term" value="F:mRNA 5'-diphosphatase activity"/>
    <property type="evidence" value="ECO:0007669"/>
    <property type="project" value="TreeGrafter"/>
</dbReference>
<comment type="similarity">
    <text evidence="2 6">Belongs to the DXO/Dom3Z family.</text>
</comment>
<dbReference type="InterPro" id="IPR013961">
    <property type="entry name" value="RAI1"/>
</dbReference>
<comment type="function">
    <text evidence="6">Decapping enzyme for NAD-capped RNAs: specifically hydrolyzes the nicotinamide adenine dinucleotide (NAD) cap from a subset of RNAs by removing the entire NAD moiety from the 5'-end of an NAD-capped RNA.</text>
</comment>
<comment type="caution">
    <text evidence="9">The sequence shown here is derived from an EMBL/GenBank/DDBJ whole genome shotgun (WGS) entry which is preliminary data.</text>
</comment>
<dbReference type="GO" id="GO:0005634">
    <property type="term" value="C:nucleus"/>
    <property type="evidence" value="ECO:0007669"/>
    <property type="project" value="UniProtKB-SubCell"/>
</dbReference>
<keyword evidence="10" id="KW-1185">Reference proteome</keyword>
<feature type="compositionally biased region" description="Low complexity" evidence="7">
    <location>
        <begin position="61"/>
        <end position="71"/>
    </location>
</feature>
<feature type="domain" description="RAI1-like" evidence="8">
    <location>
        <begin position="298"/>
        <end position="481"/>
    </location>
</feature>
<comment type="subcellular location">
    <subcellularLocation>
        <location evidence="6">Nucleus</location>
    </subcellularLocation>
</comment>
<feature type="compositionally biased region" description="Acidic residues" evidence="7">
    <location>
        <begin position="182"/>
        <end position="196"/>
    </location>
</feature>
<accession>A0A9P6TXX1</accession>
<dbReference type="PANTHER" id="PTHR12395">
    <property type="entry name" value="DOM-3 RELATED"/>
    <property type="match status" value="1"/>
</dbReference>
<proteinExistence type="inferred from homology"/>
<keyword evidence="6" id="KW-0539">Nucleus</keyword>
<evidence type="ECO:0000313" key="10">
    <source>
        <dbReference type="Proteomes" id="UP000807716"/>
    </source>
</evidence>